<keyword evidence="5" id="KW-0804">Transcription</keyword>
<dbReference type="PANTHER" id="PTHR48111">
    <property type="entry name" value="REGULATOR OF RPOS"/>
    <property type="match status" value="1"/>
</dbReference>
<dbReference type="Pfam" id="PF00072">
    <property type="entry name" value="Response_reg"/>
    <property type="match status" value="1"/>
</dbReference>
<organism evidence="10 11">
    <name type="scientific">Dyella tabacisoli</name>
    <dbReference type="NCBI Taxonomy" id="2282381"/>
    <lineage>
        <taxon>Bacteria</taxon>
        <taxon>Pseudomonadati</taxon>
        <taxon>Pseudomonadota</taxon>
        <taxon>Gammaproteobacteria</taxon>
        <taxon>Lysobacterales</taxon>
        <taxon>Rhodanobacteraceae</taxon>
        <taxon>Dyella</taxon>
    </lineage>
</organism>
<dbReference type="GO" id="GO:0005829">
    <property type="term" value="C:cytosol"/>
    <property type="evidence" value="ECO:0007669"/>
    <property type="project" value="TreeGrafter"/>
</dbReference>
<dbReference type="Gene3D" id="3.40.50.2300">
    <property type="match status" value="1"/>
</dbReference>
<evidence type="ECO:0000256" key="1">
    <source>
        <dbReference type="ARBA" id="ARBA00022553"/>
    </source>
</evidence>
<feature type="domain" description="OmpR/PhoB-type" evidence="9">
    <location>
        <begin position="124"/>
        <end position="220"/>
    </location>
</feature>
<keyword evidence="4 7" id="KW-0238">DNA-binding</keyword>
<dbReference type="SUPFAM" id="SSF52172">
    <property type="entry name" value="CheY-like"/>
    <property type="match status" value="1"/>
</dbReference>
<dbReference type="InterPro" id="IPR011006">
    <property type="entry name" value="CheY-like_superfamily"/>
</dbReference>
<dbReference type="FunFam" id="3.40.50.2300:FF:000002">
    <property type="entry name" value="DNA-binding response regulator PhoP"/>
    <property type="match status" value="1"/>
</dbReference>
<dbReference type="SMART" id="SM00448">
    <property type="entry name" value="REC"/>
    <property type="match status" value="1"/>
</dbReference>
<accession>A0A369UPM2</accession>
<reference evidence="10 11" key="1">
    <citation type="submission" date="2018-07" db="EMBL/GenBank/DDBJ databases">
        <title>Dyella tabacisoli L4-6T, whole genome shotgun sequence.</title>
        <authorList>
            <person name="Zhou X.-K."/>
            <person name="Li W.-J."/>
            <person name="Duan Y.-Q."/>
        </authorList>
    </citation>
    <scope>NUCLEOTIDE SEQUENCE [LARGE SCALE GENOMIC DNA]</scope>
    <source>
        <strain evidence="10 11">L4-6</strain>
    </source>
</reference>
<dbReference type="InterPro" id="IPR001867">
    <property type="entry name" value="OmpR/PhoB-type_DNA-bd"/>
</dbReference>
<feature type="domain" description="Response regulatory" evidence="8">
    <location>
        <begin position="2"/>
        <end position="116"/>
    </location>
</feature>
<feature type="modified residue" description="4-aspartylphosphate" evidence="6">
    <location>
        <position position="51"/>
    </location>
</feature>
<dbReference type="GO" id="GO:0000976">
    <property type="term" value="F:transcription cis-regulatory region binding"/>
    <property type="evidence" value="ECO:0007669"/>
    <property type="project" value="TreeGrafter"/>
</dbReference>
<gene>
    <name evidence="10" type="ORF">DVJ77_06640</name>
</gene>
<evidence type="ECO:0000259" key="9">
    <source>
        <dbReference type="PROSITE" id="PS51755"/>
    </source>
</evidence>
<feature type="DNA-binding region" description="OmpR/PhoB-type" evidence="7">
    <location>
        <begin position="124"/>
        <end position="220"/>
    </location>
</feature>
<dbReference type="CDD" id="cd17624">
    <property type="entry name" value="REC_OmpR_PmrA-like"/>
    <property type="match status" value="1"/>
</dbReference>
<evidence type="ECO:0000256" key="2">
    <source>
        <dbReference type="ARBA" id="ARBA00023012"/>
    </source>
</evidence>
<dbReference type="GO" id="GO:0032993">
    <property type="term" value="C:protein-DNA complex"/>
    <property type="evidence" value="ECO:0007669"/>
    <property type="project" value="TreeGrafter"/>
</dbReference>
<evidence type="ECO:0000256" key="3">
    <source>
        <dbReference type="ARBA" id="ARBA00023015"/>
    </source>
</evidence>
<proteinExistence type="predicted"/>
<evidence type="ECO:0000313" key="10">
    <source>
        <dbReference type="EMBL" id="RDD82596.1"/>
    </source>
</evidence>
<keyword evidence="1 6" id="KW-0597">Phosphoprotein</keyword>
<dbReference type="SMART" id="SM00862">
    <property type="entry name" value="Trans_reg_C"/>
    <property type="match status" value="1"/>
</dbReference>
<dbReference type="OrthoDB" id="9802426at2"/>
<dbReference type="RefSeq" id="WP_114844661.1">
    <property type="nucleotide sequence ID" value="NZ_JBHSPE010000001.1"/>
</dbReference>
<dbReference type="GO" id="GO:0006355">
    <property type="term" value="P:regulation of DNA-templated transcription"/>
    <property type="evidence" value="ECO:0007669"/>
    <property type="project" value="InterPro"/>
</dbReference>
<dbReference type="Gene3D" id="1.10.10.10">
    <property type="entry name" value="Winged helix-like DNA-binding domain superfamily/Winged helix DNA-binding domain"/>
    <property type="match status" value="1"/>
</dbReference>
<dbReference type="Gene3D" id="6.10.250.690">
    <property type="match status" value="1"/>
</dbReference>
<dbReference type="Pfam" id="PF00486">
    <property type="entry name" value="Trans_reg_C"/>
    <property type="match status" value="1"/>
</dbReference>
<evidence type="ECO:0000256" key="4">
    <source>
        <dbReference type="ARBA" id="ARBA00023125"/>
    </source>
</evidence>
<comment type="caution">
    <text evidence="10">The sequence shown here is derived from an EMBL/GenBank/DDBJ whole genome shotgun (WGS) entry which is preliminary data.</text>
</comment>
<name>A0A369UPM2_9GAMM</name>
<dbReference type="Proteomes" id="UP000253782">
    <property type="component" value="Unassembled WGS sequence"/>
</dbReference>
<evidence type="ECO:0000256" key="6">
    <source>
        <dbReference type="PROSITE-ProRule" id="PRU00169"/>
    </source>
</evidence>
<dbReference type="GO" id="GO:0000156">
    <property type="term" value="F:phosphorelay response regulator activity"/>
    <property type="evidence" value="ECO:0007669"/>
    <property type="project" value="TreeGrafter"/>
</dbReference>
<evidence type="ECO:0000256" key="5">
    <source>
        <dbReference type="ARBA" id="ARBA00023163"/>
    </source>
</evidence>
<protein>
    <submittedName>
        <fullName evidence="10">DNA-binding response regulator</fullName>
    </submittedName>
</protein>
<dbReference type="AlphaFoldDB" id="A0A369UPM2"/>
<dbReference type="EMBL" id="QQAH01000005">
    <property type="protein sequence ID" value="RDD82596.1"/>
    <property type="molecule type" value="Genomic_DNA"/>
</dbReference>
<dbReference type="PROSITE" id="PS50110">
    <property type="entry name" value="RESPONSE_REGULATORY"/>
    <property type="match status" value="1"/>
</dbReference>
<dbReference type="InterPro" id="IPR001789">
    <property type="entry name" value="Sig_transdc_resp-reg_receiver"/>
</dbReference>
<dbReference type="CDD" id="cd00383">
    <property type="entry name" value="trans_reg_C"/>
    <property type="match status" value="1"/>
</dbReference>
<evidence type="ECO:0000256" key="7">
    <source>
        <dbReference type="PROSITE-ProRule" id="PRU01091"/>
    </source>
</evidence>
<keyword evidence="3" id="KW-0805">Transcription regulation</keyword>
<dbReference type="PROSITE" id="PS51755">
    <property type="entry name" value="OMPR_PHOB"/>
    <property type="match status" value="1"/>
</dbReference>
<evidence type="ECO:0000259" key="8">
    <source>
        <dbReference type="PROSITE" id="PS50110"/>
    </source>
</evidence>
<dbReference type="PANTHER" id="PTHR48111:SF67">
    <property type="entry name" value="TRANSCRIPTIONAL REGULATORY PROTEIN TCTD"/>
    <property type="match status" value="1"/>
</dbReference>
<keyword evidence="2" id="KW-0902">Two-component regulatory system</keyword>
<sequence length="241" mass="26404">MRILIAEDDPAIAAGVSASLRQGGHAVDHVADGARADAALRDTPYDLLILDLGLPALDGSDVLQRLRKRGSGLPVLVVTAREGLRERVRVLDLGADDYLVKPFALAEFEARVRALLRRYTAQGAPELLIGKLRLDLPGHRAWLGETPLELTAREFGLLEALAARPDRVTSRAQLIEALCSWDEELTDNGLDIAIYRLRRKLADSGTQVRTIRGLGYLLEELKNGDAKINETRADETKDSQA</sequence>
<dbReference type="InterPro" id="IPR036388">
    <property type="entry name" value="WH-like_DNA-bd_sf"/>
</dbReference>
<dbReference type="InterPro" id="IPR039420">
    <property type="entry name" value="WalR-like"/>
</dbReference>
<evidence type="ECO:0000313" key="11">
    <source>
        <dbReference type="Proteomes" id="UP000253782"/>
    </source>
</evidence>
<keyword evidence="11" id="KW-1185">Reference proteome</keyword>